<proteinExistence type="predicted"/>
<organism evidence="3 4">
    <name type="scientific">Patella caerulea</name>
    <name type="common">Rayed Mediterranean limpet</name>
    <dbReference type="NCBI Taxonomy" id="87958"/>
    <lineage>
        <taxon>Eukaryota</taxon>
        <taxon>Metazoa</taxon>
        <taxon>Spiralia</taxon>
        <taxon>Lophotrochozoa</taxon>
        <taxon>Mollusca</taxon>
        <taxon>Gastropoda</taxon>
        <taxon>Patellogastropoda</taxon>
        <taxon>Patelloidea</taxon>
        <taxon>Patellidae</taxon>
        <taxon>Patella</taxon>
    </lineage>
</organism>
<keyword evidence="1" id="KW-1133">Transmembrane helix</keyword>
<evidence type="ECO:0000256" key="1">
    <source>
        <dbReference type="SAM" id="Phobius"/>
    </source>
</evidence>
<dbReference type="GO" id="GO:0007165">
    <property type="term" value="P:signal transduction"/>
    <property type="evidence" value="ECO:0007669"/>
    <property type="project" value="InterPro"/>
</dbReference>
<reference evidence="3 4" key="1">
    <citation type="submission" date="2024-01" db="EMBL/GenBank/DDBJ databases">
        <title>The genome of the rayed Mediterranean limpet Patella caerulea (Linnaeus, 1758).</title>
        <authorList>
            <person name="Anh-Thu Weber A."/>
            <person name="Halstead-Nussloch G."/>
        </authorList>
    </citation>
    <scope>NUCLEOTIDE SEQUENCE [LARGE SCALE GENOMIC DNA]</scope>
    <source>
        <strain evidence="3">AATW-2023a</strain>
        <tissue evidence="3">Whole specimen</tissue>
    </source>
</reference>
<dbReference type="AlphaFoldDB" id="A0AAN8GFP7"/>
<dbReference type="SMART" id="SM00255">
    <property type="entry name" value="TIR"/>
    <property type="match status" value="1"/>
</dbReference>
<dbReference type="PROSITE" id="PS50104">
    <property type="entry name" value="TIR"/>
    <property type="match status" value="1"/>
</dbReference>
<accession>A0AAN8GFP7</accession>
<evidence type="ECO:0000313" key="4">
    <source>
        <dbReference type="Proteomes" id="UP001347796"/>
    </source>
</evidence>
<comment type="caution">
    <text evidence="3">The sequence shown here is derived from an EMBL/GenBank/DDBJ whole genome shotgun (WGS) entry which is preliminary data.</text>
</comment>
<keyword evidence="4" id="KW-1185">Reference proteome</keyword>
<dbReference type="Gene3D" id="3.40.50.10140">
    <property type="entry name" value="Toll/interleukin-1 receptor homology (TIR) domain"/>
    <property type="match status" value="1"/>
</dbReference>
<keyword evidence="1" id="KW-0812">Transmembrane</keyword>
<dbReference type="Pfam" id="PF13676">
    <property type="entry name" value="TIR_2"/>
    <property type="match status" value="1"/>
</dbReference>
<evidence type="ECO:0000259" key="2">
    <source>
        <dbReference type="PROSITE" id="PS50104"/>
    </source>
</evidence>
<protein>
    <recommendedName>
        <fullName evidence="2">TIR domain-containing protein</fullName>
    </recommendedName>
</protein>
<name>A0AAN8GFP7_PATCE</name>
<keyword evidence="1" id="KW-0472">Membrane</keyword>
<sequence>MKKHSHCQKEMLIDNQTQISSIGHDVIFTCNVFPLNNQDPVWVNIEGNRTLITYSEPKTFNVTSELLQSHYKTSELLKGYNITRDFLTNNFIIQLLKDNDRSALLDDISELLEYNITSELLKRHNITNELMKRYNITREFLKNNSIIKLLKHNNRSEVLNDTSGLLKYNDAYKFLKNYNNTRELLKYKHIGKLLNDVSMLLKYNYTSELLNDTSELLNDIIKLLNDTIKLLELEYSDTRELITYNSLSSLEIRDIEEKDFKVYRCLNNISNTLLWQEFHLKKQEFETVDVWAVPGTLIFMESYYTHLDNSEDITIYHTLNGKIITFDSHKCPYLLLYYFYSTRSIVGLWLFYKSYYNVNHFELYGIRNLNTGNILASLTSWCMTPELYGLHSTVVVRRFQNTSGSLCSIKHINLPRSLNIKYTESNLNITSGTDCWRSGEPVSDMCIVLKRLLYTDAEYIDLKYLFYFLAMLLLIIFLVFVLGYIYSIFTGGVDMETLAGISDIRNADKKYNIFISCVQQDYQYVCKNILPILEKKFKVFVPVRDVSPGRPIPTDTGEAISQSASFIVIASRRYIEDKKLNEFEINMILHNASSRNLIIIRLDDCYIADIFNDKYQVIDLRNQHNRFQLEKILETLPLYRSPWMKRVQMTLDILNLFVFVSGIIFVLIRHREFVSFISSVLDDMTYIS</sequence>
<feature type="transmembrane region" description="Helical" evidence="1">
    <location>
        <begin position="649"/>
        <end position="668"/>
    </location>
</feature>
<gene>
    <name evidence="3" type="ORF">SNE40_022296</name>
</gene>
<dbReference type="Proteomes" id="UP001347796">
    <property type="component" value="Unassembled WGS sequence"/>
</dbReference>
<dbReference type="InterPro" id="IPR035897">
    <property type="entry name" value="Toll_tir_struct_dom_sf"/>
</dbReference>
<dbReference type="InterPro" id="IPR000157">
    <property type="entry name" value="TIR_dom"/>
</dbReference>
<feature type="domain" description="TIR" evidence="2">
    <location>
        <begin position="509"/>
        <end position="640"/>
    </location>
</feature>
<evidence type="ECO:0000313" key="3">
    <source>
        <dbReference type="EMBL" id="KAK6165354.1"/>
    </source>
</evidence>
<dbReference type="SUPFAM" id="SSF52200">
    <property type="entry name" value="Toll/Interleukin receptor TIR domain"/>
    <property type="match status" value="1"/>
</dbReference>
<feature type="transmembrane region" description="Helical" evidence="1">
    <location>
        <begin position="464"/>
        <end position="486"/>
    </location>
</feature>
<dbReference type="EMBL" id="JAZGQO010000021">
    <property type="protein sequence ID" value="KAK6165354.1"/>
    <property type="molecule type" value="Genomic_DNA"/>
</dbReference>